<evidence type="ECO:0000256" key="3">
    <source>
        <dbReference type="ARBA" id="ARBA00022989"/>
    </source>
</evidence>
<dbReference type="InterPro" id="IPR010445">
    <property type="entry name" value="LapA_dom"/>
</dbReference>
<name>A0A4Z0R091_9FIRM</name>
<dbReference type="RefSeq" id="WP_135550567.1">
    <property type="nucleotide sequence ID" value="NZ_SPQQ01000009.1"/>
</dbReference>
<feature type="transmembrane region" description="Helical" evidence="5">
    <location>
        <begin position="39"/>
        <end position="60"/>
    </location>
</feature>
<evidence type="ECO:0000256" key="1">
    <source>
        <dbReference type="ARBA" id="ARBA00022475"/>
    </source>
</evidence>
<keyword evidence="2 5" id="KW-0812">Transmembrane</keyword>
<dbReference type="Pfam" id="PF06305">
    <property type="entry name" value="LapA_dom"/>
    <property type="match status" value="1"/>
</dbReference>
<keyword evidence="1" id="KW-1003">Cell membrane</keyword>
<keyword evidence="4 5" id="KW-0472">Membrane</keyword>
<dbReference type="OrthoDB" id="1708221at2"/>
<accession>A0A4Z0R091</accession>
<evidence type="ECO:0000313" key="7">
    <source>
        <dbReference type="EMBL" id="TGE36150.1"/>
    </source>
</evidence>
<dbReference type="AlphaFoldDB" id="A0A4Z0R091"/>
<evidence type="ECO:0000256" key="4">
    <source>
        <dbReference type="ARBA" id="ARBA00023136"/>
    </source>
</evidence>
<dbReference type="PANTHER" id="PTHR41335">
    <property type="entry name" value="MEMBRANE PROTEIN-RELATED"/>
    <property type="match status" value="1"/>
</dbReference>
<sequence>MRIWLIFSLFFSVLVAIFAVLNSNVVLIKLYWVDYQLSQSLVILFSAVLGGLITSFLGIFSKIRSTLKIRELNFAVKSLEQKIIELNNQNTVPKISDSTILNDSESETNNESIHKVY</sequence>
<dbReference type="Proteomes" id="UP000298460">
    <property type="component" value="Unassembled WGS sequence"/>
</dbReference>
<protein>
    <submittedName>
        <fullName evidence="7">LapA family protein</fullName>
    </submittedName>
</protein>
<dbReference type="GO" id="GO:0005886">
    <property type="term" value="C:plasma membrane"/>
    <property type="evidence" value="ECO:0007669"/>
    <property type="project" value="InterPro"/>
</dbReference>
<evidence type="ECO:0000256" key="5">
    <source>
        <dbReference type="SAM" id="Phobius"/>
    </source>
</evidence>
<keyword evidence="3 5" id="KW-1133">Transmembrane helix</keyword>
<evidence type="ECO:0000313" key="8">
    <source>
        <dbReference type="Proteomes" id="UP000298460"/>
    </source>
</evidence>
<dbReference type="PANTHER" id="PTHR41335:SF1">
    <property type="entry name" value="MEMBRANE PROTEIN"/>
    <property type="match status" value="1"/>
</dbReference>
<evidence type="ECO:0000256" key="2">
    <source>
        <dbReference type="ARBA" id="ARBA00022692"/>
    </source>
</evidence>
<proteinExistence type="predicted"/>
<comment type="caution">
    <text evidence="7">The sequence shown here is derived from an EMBL/GenBank/DDBJ whole genome shotgun (WGS) entry which is preliminary data.</text>
</comment>
<dbReference type="EMBL" id="SPQQ01000009">
    <property type="protein sequence ID" value="TGE36150.1"/>
    <property type="molecule type" value="Genomic_DNA"/>
</dbReference>
<reference evidence="7 8" key="1">
    <citation type="submission" date="2019-03" db="EMBL/GenBank/DDBJ databases">
        <title>Draft Genome Sequence of Desulfosporosinus fructosivorans Strain 63.6F, Isolated from Marine Sediment in the Baltic Sea.</title>
        <authorList>
            <person name="Hausmann B."/>
            <person name="Vandieken V."/>
            <person name="Pjevac P."/>
            <person name="Schreck K."/>
            <person name="Herbold C.W."/>
            <person name="Loy A."/>
        </authorList>
    </citation>
    <scope>NUCLEOTIDE SEQUENCE [LARGE SCALE GENOMIC DNA]</scope>
    <source>
        <strain evidence="7 8">63.6F</strain>
    </source>
</reference>
<feature type="domain" description="Lipopolysaccharide assembly protein A" evidence="6">
    <location>
        <begin position="22"/>
        <end position="83"/>
    </location>
</feature>
<gene>
    <name evidence="7" type="ORF">E4K67_21720</name>
</gene>
<evidence type="ECO:0000259" key="6">
    <source>
        <dbReference type="Pfam" id="PF06305"/>
    </source>
</evidence>
<organism evidence="7 8">
    <name type="scientific">Desulfosporosinus fructosivorans</name>
    <dbReference type="NCBI Taxonomy" id="2018669"/>
    <lineage>
        <taxon>Bacteria</taxon>
        <taxon>Bacillati</taxon>
        <taxon>Bacillota</taxon>
        <taxon>Clostridia</taxon>
        <taxon>Eubacteriales</taxon>
        <taxon>Desulfitobacteriaceae</taxon>
        <taxon>Desulfosporosinus</taxon>
    </lineage>
</organism>
<keyword evidence="8" id="KW-1185">Reference proteome</keyword>